<organism evidence="2 3">
    <name type="scientific">Furfurilactobacillus siliginis</name>
    <dbReference type="NCBI Taxonomy" id="348151"/>
    <lineage>
        <taxon>Bacteria</taxon>
        <taxon>Bacillati</taxon>
        <taxon>Bacillota</taxon>
        <taxon>Bacilli</taxon>
        <taxon>Lactobacillales</taxon>
        <taxon>Lactobacillaceae</taxon>
        <taxon>Furfurilactobacillus</taxon>
    </lineage>
</organism>
<feature type="transmembrane region" description="Helical" evidence="1">
    <location>
        <begin position="239"/>
        <end position="257"/>
    </location>
</feature>
<feature type="transmembrane region" description="Helical" evidence="1">
    <location>
        <begin position="340"/>
        <end position="369"/>
    </location>
</feature>
<comment type="caution">
    <text evidence="2">The sequence shown here is derived from an EMBL/GenBank/DDBJ whole genome shotgun (WGS) entry which is preliminary data.</text>
</comment>
<evidence type="ECO:0000256" key="1">
    <source>
        <dbReference type="SAM" id="Phobius"/>
    </source>
</evidence>
<feature type="transmembrane region" description="Helical" evidence="1">
    <location>
        <begin position="47"/>
        <end position="65"/>
    </location>
</feature>
<sequence>MHTSGWWRAPRQITHQISDRKISWLELFSDLVYVAIIHLVTVNLATHWNFIGIATFILAFTLVFNSWQNITWFYDLHGDDSLRTTVLLLVQVIGISLVAIFLPAIFSGHWQGFMWTYLLVQVLITYLWWSTGHFDPDHRVTSWPYVRFYGIATIVLLLAAIFNQPAFSVAALVITGVLDYGAPLFMSHRFDHEYTVRNLPFELSGAMLERYGQFTMIVLGEALADIIDHGLEHTTLNSLLTFVLSLLFVISIWWLYYMLMDNVHVVGSNFRTLLWFRLLHMVWLLILSGLIFSTSYLTDTDLTHIRGLFSSLAITTLLLLQWLASWPFSKPSRATIGRNICVIVLLLIAMWLPVLGQLVLSSGAILLFIGDHERRSNQLHSVKNK</sequence>
<evidence type="ECO:0000313" key="3">
    <source>
        <dbReference type="Proteomes" id="UP000321429"/>
    </source>
</evidence>
<evidence type="ECO:0008006" key="4">
    <source>
        <dbReference type="Google" id="ProtNLM"/>
    </source>
</evidence>
<feature type="transmembrane region" description="Helical" evidence="1">
    <location>
        <begin position="21"/>
        <end position="41"/>
    </location>
</feature>
<feature type="transmembrane region" description="Helical" evidence="1">
    <location>
        <begin position="149"/>
        <end position="178"/>
    </location>
</feature>
<feature type="transmembrane region" description="Helical" evidence="1">
    <location>
        <begin position="86"/>
        <end position="106"/>
    </location>
</feature>
<dbReference type="AlphaFoldDB" id="A0A510VR16"/>
<dbReference type="RefSeq" id="WP_057809687.1">
    <property type="nucleotide sequence ID" value="NZ_BJUD01000037.1"/>
</dbReference>
<dbReference type="PANTHER" id="PTHR36840">
    <property type="entry name" value="BLL5714 PROTEIN"/>
    <property type="match status" value="1"/>
</dbReference>
<dbReference type="Pfam" id="PF06772">
    <property type="entry name" value="LtrA"/>
    <property type="match status" value="1"/>
</dbReference>
<keyword evidence="1" id="KW-1133">Transmembrane helix</keyword>
<evidence type="ECO:0000313" key="2">
    <source>
        <dbReference type="EMBL" id="GEK29186.1"/>
    </source>
</evidence>
<gene>
    <name evidence="2" type="ORF">LSI01_14970</name>
</gene>
<keyword evidence="1" id="KW-0812">Transmembrane</keyword>
<feature type="transmembrane region" description="Helical" evidence="1">
    <location>
        <begin position="278"/>
        <end position="297"/>
    </location>
</feature>
<keyword evidence="1" id="KW-0472">Membrane</keyword>
<dbReference type="EMBL" id="BJUD01000037">
    <property type="protein sequence ID" value="GEK29186.1"/>
    <property type="molecule type" value="Genomic_DNA"/>
</dbReference>
<dbReference type="InterPro" id="IPR010640">
    <property type="entry name" value="Low_temperature_requirement_A"/>
</dbReference>
<dbReference type="PANTHER" id="PTHR36840:SF1">
    <property type="entry name" value="BLL5714 PROTEIN"/>
    <property type="match status" value="1"/>
</dbReference>
<dbReference type="Proteomes" id="UP000321429">
    <property type="component" value="Unassembled WGS sequence"/>
</dbReference>
<proteinExistence type="predicted"/>
<feature type="transmembrane region" description="Helical" evidence="1">
    <location>
        <begin position="309"/>
        <end position="328"/>
    </location>
</feature>
<accession>A0A510VR16</accession>
<name>A0A510VR16_9LACO</name>
<feature type="transmembrane region" description="Helical" evidence="1">
    <location>
        <begin position="112"/>
        <end position="129"/>
    </location>
</feature>
<reference evidence="2 3" key="1">
    <citation type="submission" date="2019-07" db="EMBL/GenBank/DDBJ databases">
        <title>Whole genome shotgun sequence of Lactobacillus siliginis NBRC 101315.</title>
        <authorList>
            <person name="Hosoyama A."/>
            <person name="Uohara A."/>
            <person name="Ohji S."/>
            <person name="Ichikawa N."/>
        </authorList>
    </citation>
    <scope>NUCLEOTIDE SEQUENCE [LARGE SCALE GENOMIC DNA]</scope>
    <source>
        <strain evidence="2 3">NBRC 101315</strain>
    </source>
</reference>
<protein>
    <recommendedName>
        <fullName evidence="4">Low temperature requirement protein A</fullName>
    </recommendedName>
</protein>
<dbReference type="OrthoDB" id="9798526at2"/>